<dbReference type="Proteomes" id="UP001456524">
    <property type="component" value="Unassembled WGS sequence"/>
</dbReference>
<sequence length="308" mass="34158">MAPQWMLDRLADIKGVAANIFPCYQPRKGGLEIQSPTDFRRLDVKLEGLTPEQLSSAKRPPSKPSPNQPFLLSQQPSPRLPLATHRPRPPLPLAPSSPPTMTFPPRPTQRPPSGTRRRLRGRAQPPSSRPSSRLHPCNCCHSQQKRKSRPSRRGAQRASCAAANAASPARRHRIWGGCMRAMAPRCRVWTGRGARRGAGGGAPGCAPVGKRRIQLKERKSAGMKRRRRRRCGSPSGWMRASRCRPSRAQAPTSQSRVWPLDETPSHWAAVSETASSRSAKRRRPRGEALLRCTAFPGPPERTRGVHCR</sequence>
<feature type="compositionally biased region" description="Low complexity" evidence="1">
    <location>
        <begin position="156"/>
        <end position="166"/>
    </location>
</feature>
<reference evidence="2 3" key="1">
    <citation type="journal article" date="2022" name="G3 (Bethesda)">
        <title>Enemy or ally: a genomic approach to elucidate the lifestyle of Phyllosticta citrichinaensis.</title>
        <authorList>
            <person name="Buijs V.A."/>
            <person name="Groenewald J.Z."/>
            <person name="Haridas S."/>
            <person name="LaButti K.M."/>
            <person name="Lipzen A."/>
            <person name="Martin F.M."/>
            <person name="Barry K."/>
            <person name="Grigoriev I.V."/>
            <person name="Crous P.W."/>
            <person name="Seidl M.F."/>
        </authorList>
    </citation>
    <scope>NUCLEOTIDE SEQUENCE [LARGE SCALE GENOMIC DNA]</scope>
    <source>
        <strain evidence="2 3">CBS 129764</strain>
    </source>
</reference>
<organism evidence="2 3">
    <name type="scientific">Phyllosticta citrichinensis</name>
    <dbReference type="NCBI Taxonomy" id="1130410"/>
    <lineage>
        <taxon>Eukaryota</taxon>
        <taxon>Fungi</taxon>
        <taxon>Dikarya</taxon>
        <taxon>Ascomycota</taxon>
        <taxon>Pezizomycotina</taxon>
        <taxon>Dothideomycetes</taxon>
        <taxon>Dothideomycetes incertae sedis</taxon>
        <taxon>Botryosphaeriales</taxon>
        <taxon>Phyllostictaceae</taxon>
        <taxon>Phyllosticta</taxon>
    </lineage>
</organism>
<proteinExistence type="predicted"/>
<feature type="compositionally biased region" description="Low complexity" evidence="1">
    <location>
        <begin position="122"/>
        <end position="136"/>
    </location>
</feature>
<feature type="compositionally biased region" description="Pro residues" evidence="1">
    <location>
        <begin position="89"/>
        <end position="110"/>
    </location>
</feature>
<accession>A0ABR1XPM4</accession>
<evidence type="ECO:0000313" key="3">
    <source>
        <dbReference type="Proteomes" id="UP001456524"/>
    </source>
</evidence>
<feature type="region of interest" description="Disordered" evidence="1">
    <location>
        <begin position="220"/>
        <end position="286"/>
    </location>
</feature>
<feature type="compositionally biased region" description="Basic residues" evidence="1">
    <location>
        <begin position="143"/>
        <end position="155"/>
    </location>
</feature>
<gene>
    <name evidence="2" type="ORF">IWX90DRAFT_286439</name>
</gene>
<evidence type="ECO:0000256" key="1">
    <source>
        <dbReference type="SAM" id="MobiDB-lite"/>
    </source>
</evidence>
<feature type="compositionally biased region" description="Basic residues" evidence="1">
    <location>
        <begin position="221"/>
        <end position="231"/>
    </location>
</feature>
<feature type="compositionally biased region" description="Low complexity" evidence="1">
    <location>
        <begin position="68"/>
        <end position="84"/>
    </location>
</feature>
<keyword evidence="3" id="KW-1185">Reference proteome</keyword>
<comment type="caution">
    <text evidence="2">The sequence shown here is derived from an EMBL/GenBank/DDBJ whole genome shotgun (WGS) entry which is preliminary data.</text>
</comment>
<dbReference type="EMBL" id="JBBWUH010000007">
    <property type="protein sequence ID" value="KAK8162016.1"/>
    <property type="molecule type" value="Genomic_DNA"/>
</dbReference>
<name>A0ABR1XPM4_9PEZI</name>
<evidence type="ECO:0000313" key="2">
    <source>
        <dbReference type="EMBL" id="KAK8162016.1"/>
    </source>
</evidence>
<feature type="region of interest" description="Disordered" evidence="1">
    <location>
        <begin position="45"/>
        <end position="166"/>
    </location>
</feature>
<protein>
    <submittedName>
        <fullName evidence="2">Uncharacterized protein</fullName>
    </submittedName>
</protein>